<dbReference type="PANTHER" id="PTHR31238">
    <property type="entry name" value="GERMIN-LIKE PROTEIN SUBFAMILY 3 MEMBER 3"/>
    <property type="match status" value="1"/>
</dbReference>
<organism evidence="2 4">
    <name type="scientific">Prunus armeniaca</name>
    <name type="common">Apricot</name>
    <name type="synonym">Armeniaca vulgaris</name>
    <dbReference type="NCBI Taxonomy" id="36596"/>
    <lineage>
        <taxon>Eukaryota</taxon>
        <taxon>Viridiplantae</taxon>
        <taxon>Streptophyta</taxon>
        <taxon>Embryophyta</taxon>
        <taxon>Tracheophyta</taxon>
        <taxon>Spermatophyta</taxon>
        <taxon>Magnoliopsida</taxon>
        <taxon>eudicotyledons</taxon>
        <taxon>Gunneridae</taxon>
        <taxon>Pentapetalae</taxon>
        <taxon>rosids</taxon>
        <taxon>fabids</taxon>
        <taxon>Rosales</taxon>
        <taxon>Rosaceae</taxon>
        <taxon>Amygdaloideae</taxon>
        <taxon>Amygdaleae</taxon>
        <taxon>Prunus</taxon>
    </lineage>
</organism>
<evidence type="ECO:0000313" key="5">
    <source>
        <dbReference type="Proteomes" id="UP000507245"/>
    </source>
</evidence>
<evidence type="ECO:0000313" key="3">
    <source>
        <dbReference type="EMBL" id="CAB4311299.1"/>
    </source>
</evidence>
<dbReference type="Pfam" id="PF00190">
    <property type="entry name" value="Cupin_1"/>
    <property type="match status" value="1"/>
</dbReference>
<sequence>MNRVDFAPCGANPNRTQSLTLGASESGLVIERELLVGFVTTNNACNSKVLSAWQMIVVPRGLVRFRPNSNGHLPGSLVLSFHHAFNPDRALTEAFK</sequence>
<gene>
    <name evidence="2" type="ORF">CURHAP_LOCUS33847</name>
    <name evidence="3" type="ORF">ORAREDHAP_LOCUS33434</name>
</gene>
<dbReference type="SUPFAM" id="SSF51182">
    <property type="entry name" value="RmlC-like cupins"/>
    <property type="match status" value="1"/>
</dbReference>
<dbReference type="AlphaFoldDB" id="A0A6J5UW11"/>
<dbReference type="Gene3D" id="2.60.120.10">
    <property type="entry name" value="Jelly Rolls"/>
    <property type="match status" value="1"/>
</dbReference>
<keyword evidence="5" id="KW-1185">Reference proteome</keyword>
<evidence type="ECO:0000259" key="1">
    <source>
        <dbReference type="Pfam" id="PF00190"/>
    </source>
</evidence>
<dbReference type="InterPro" id="IPR006045">
    <property type="entry name" value="Cupin_1"/>
</dbReference>
<name>A0A6J5UW11_PRUAR</name>
<dbReference type="Proteomes" id="UP000507222">
    <property type="component" value="Unassembled WGS sequence"/>
</dbReference>
<dbReference type="InterPro" id="IPR014710">
    <property type="entry name" value="RmlC-like_jellyroll"/>
</dbReference>
<accession>A0A6J5UW11</accession>
<evidence type="ECO:0000313" key="2">
    <source>
        <dbReference type="EMBL" id="CAB4280889.1"/>
    </source>
</evidence>
<proteinExistence type="predicted"/>
<protein>
    <recommendedName>
        <fullName evidence="1">Cupin type-1 domain-containing protein</fullName>
    </recommendedName>
</protein>
<reference evidence="5" key="1">
    <citation type="journal article" date="2020" name="Genome Biol.">
        <title>Gamete binning: chromosome-level and haplotype-resolved genome assembly enabled by high-throughput single-cell sequencing of gamete genomes.</title>
        <authorList>
            <person name="Campoy J.A."/>
            <person name="Sun H."/>
            <person name="Goel M."/>
            <person name="Jiao W.-B."/>
            <person name="Folz-Donahue K."/>
            <person name="Wang N."/>
            <person name="Rubio M."/>
            <person name="Liu C."/>
            <person name="Kukat C."/>
            <person name="Ruiz D."/>
            <person name="Huettel B."/>
            <person name="Schneeberger K."/>
        </authorList>
    </citation>
    <scope>NUCLEOTIDE SEQUENCE [LARGE SCALE GENOMIC DNA]</scope>
    <source>
        <strain evidence="5">cv. Rojo Pasion</strain>
    </source>
</reference>
<dbReference type="OrthoDB" id="1921208at2759"/>
<dbReference type="Proteomes" id="UP000507245">
    <property type="component" value="Unassembled WGS sequence"/>
</dbReference>
<evidence type="ECO:0000313" key="4">
    <source>
        <dbReference type="Proteomes" id="UP000507222"/>
    </source>
</evidence>
<dbReference type="EMBL" id="CAEKKB010000005">
    <property type="protein sequence ID" value="CAB4311299.1"/>
    <property type="molecule type" value="Genomic_DNA"/>
</dbReference>
<dbReference type="InterPro" id="IPR011051">
    <property type="entry name" value="RmlC_Cupin_sf"/>
</dbReference>
<dbReference type="EMBL" id="CAEKDK010000005">
    <property type="protein sequence ID" value="CAB4280889.1"/>
    <property type="molecule type" value="Genomic_DNA"/>
</dbReference>
<feature type="domain" description="Cupin type-1" evidence="1">
    <location>
        <begin position="2"/>
        <end position="81"/>
    </location>
</feature>
<reference evidence="2 4" key="2">
    <citation type="submission" date="2020-05" db="EMBL/GenBank/DDBJ databases">
        <authorList>
            <person name="Campoy J."/>
            <person name="Schneeberger K."/>
            <person name="Spophaly S."/>
        </authorList>
    </citation>
    <scope>NUCLEOTIDE SEQUENCE [LARGE SCALE GENOMIC DNA]</scope>
    <source>
        <strain evidence="2">PruArmRojPasFocal</strain>
    </source>
</reference>